<reference evidence="3 4" key="1">
    <citation type="submission" date="2016-10" db="EMBL/GenBank/DDBJ databases">
        <authorList>
            <person name="de Groot N.N."/>
        </authorList>
    </citation>
    <scope>NUCLEOTIDE SEQUENCE [LARGE SCALE GENOMIC DNA]</scope>
    <source>
        <strain evidence="3 4">DSM 21800</strain>
    </source>
</reference>
<dbReference type="GO" id="GO:0036199">
    <property type="term" value="F:cholest-4-en-3-one 26-monooxygenase activity"/>
    <property type="evidence" value="ECO:0007669"/>
    <property type="project" value="TreeGrafter"/>
</dbReference>
<dbReference type="GO" id="GO:0006707">
    <property type="term" value="P:cholesterol catabolic process"/>
    <property type="evidence" value="ECO:0007669"/>
    <property type="project" value="TreeGrafter"/>
</dbReference>
<accession>A0A1H1VVD4</accession>
<evidence type="ECO:0000313" key="3">
    <source>
        <dbReference type="EMBL" id="SDS88665.1"/>
    </source>
</evidence>
<dbReference type="Gene3D" id="1.10.630.10">
    <property type="entry name" value="Cytochrome P450"/>
    <property type="match status" value="1"/>
</dbReference>
<dbReference type="GO" id="GO:0008395">
    <property type="term" value="F:steroid hydroxylase activity"/>
    <property type="evidence" value="ECO:0007669"/>
    <property type="project" value="TreeGrafter"/>
</dbReference>
<dbReference type="PROSITE" id="PS00086">
    <property type="entry name" value="CYTOCHROME_P450"/>
    <property type="match status" value="1"/>
</dbReference>
<dbReference type="GO" id="GO:0020037">
    <property type="term" value="F:heme binding"/>
    <property type="evidence" value="ECO:0007669"/>
    <property type="project" value="InterPro"/>
</dbReference>
<dbReference type="InterPro" id="IPR001128">
    <property type="entry name" value="Cyt_P450"/>
</dbReference>
<dbReference type="EMBL" id="LT629772">
    <property type="protein sequence ID" value="SDS88665.1"/>
    <property type="molecule type" value="Genomic_DNA"/>
</dbReference>
<keyword evidence="2" id="KW-0408">Iron</keyword>
<dbReference type="InterPro" id="IPR002397">
    <property type="entry name" value="Cyt_P450_B"/>
</dbReference>
<evidence type="ECO:0000256" key="1">
    <source>
        <dbReference type="ARBA" id="ARBA00010617"/>
    </source>
</evidence>
<protein>
    <submittedName>
        <fullName evidence="3">Cytochrome P450</fullName>
    </submittedName>
</protein>
<dbReference type="RefSeq" id="WP_091526634.1">
    <property type="nucleotide sequence ID" value="NZ_LT629772.1"/>
</dbReference>
<keyword evidence="4" id="KW-1185">Reference proteome</keyword>
<keyword evidence="2" id="KW-0479">Metal-binding</keyword>
<dbReference type="AlphaFoldDB" id="A0A1H1VVD4"/>
<name>A0A1H1VVD4_9ACTN</name>
<gene>
    <name evidence="3" type="ORF">SAMN04489812_3365</name>
</gene>
<dbReference type="Pfam" id="PF00067">
    <property type="entry name" value="p450"/>
    <property type="match status" value="1"/>
</dbReference>
<dbReference type="PANTHER" id="PTHR46696">
    <property type="entry name" value="P450, PUTATIVE (EUROFUNG)-RELATED"/>
    <property type="match status" value="1"/>
</dbReference>
<keyword evidence="2" id="KW-0349">Heme</keyword>
<dbReference type="SUPFAM" id="SSF48264">
    <property type="entry name" value="Cytochrome P450"/>
    <property type="match status" value="1"/>
</dbReference>
<organism evidence="3 4">
    <name type="scientific">Microlunatus soli</name>
    <dbReference type="NCBI Taxonomy" id="630515"/>
    <lineage>
        <taxon>Bacteria</taxon>
        <taxon>Bacillati</taxon>
        <taxon>Actinomycetota</taxon>
        <taxon>Actinomycetes</taxon>
        <taxon>Propionibacteriales</taxon>
        <taxon>Propionibacteriaceae</taxon>
        <taxon>Microlunatus</taxon>
    </lineage>
</organism>
<sequence length="414" mass="45659">MTGTAVELDLYSPQVFGQGPPHDLWAELRRHEPVSRSRAANGTPFWSVTRHADCEFVLKNPKLFSSTSGTILGSVGADDSAGGRTITLMDPPDHGQLRRPAIRVIGHSIVRRRIQEMRQDISTLLAGYLDGESHDFAELTHLLPMAMSGRLLGIPPEHWSTVATNMAASIAPDDPTHRRGRSVEDTLRESHHALFACFLEVIERRRAEPGDDLISALLTMTVNGSRLEDLDVMLNCFSLLIGANSTTPHLVAQILQLLTDQDLVRRLLAGSGRPGTSEVVPLDVDRFLEEAARWATPTHHLVRRCSSRIELAGRTIEPGDWVCLWIGSANRDERVFEEADAFRPDRSPNPHLSFGAGPHYCIGAPISRAGLRIVVDELLTRTTSIESTGAASILLSNWIHGYTALPLRAIRRED</sequence>
<proteinExistence type="inferred from homology"/>
<dbReference type="PANTHER" id="PTHR46696:SF4">
    <property type="entry name" value="BIOTIN BIOSYNTHESIS CYTOCHROME P450"/>
    <property type="match status" value="1"/>
</dbReference>
<dbReference type="InterPro" id="IPR017972">
    <property type="entry name" value="Cyt_P450_CS"/>
</dbReference>
<evidence type="ECO:0000313" key="4">
    <source>
        <dbReference type="Proteomes" id="UP000199103"/>
    </source>
</evidence>
<dbReference type="InterPro" id="IPR036396">
    <property type="entry name" value="Cyt_P450_sf"/>
</dbReference>
<comment type="similarity">
    <text evidence="1 2">Belongs to the cytochrome P450 family.</text>
</comment>
<dbReference type="STRING" id="630515.SAMN04489812_3365"/>
<evidence type="ECO:0000256" key="2">
    <source>
        <dbReference type="RuleBase" id="RU000461"/>
    </source>
</evidence>
<dbReference type="GO" id="GO:0005506">
    <property type="term" value="F:iron ion binding"/>
    <property type="evidence" value="ECO:0007669"/>
    <property type="project" value="InterPro"/>
</dbReference>
<keyword evidence="2" id="KW-0503">Monooxygenase</keyword>
<dbReference type="PRINTS" id="PR00359">
    <property type="entry name" value="BP450"/>
</dbReference>
<keyword evidence="2" id="KW-0560">Oxidoreductase</keyword>
<dbReference type="OrthoDB" id="502624at2"/>
<dbReference type="Proteomes" id="UP000199103">
    <property type="component" value="Chromosome I"/>
</dbReference>